<dbReference type="RefSeq" id="WP_086678828.1">
    <property type="nucleotide sequence ID" value="NZ_FNUJ01000006.1"/>
</dbReference>
<dbReference type="InterPro" id="IPR041489">
    <property type="entry name" value="PDZ_6"/>
</dbReference>
<evidence type="ECO:0000313" key="4">
    <source>
        <dbReference type="EMBL" id="SEF32297.1"/>
    </source>
</evidence>
<gene>
    <name evidence="4" type="ORF">SAMN05421837_106164</name>
</gene>
<dbReference type="InterPro" id="IPR005151">
    <property type="entry name" value="Tail-specific_protease"/>
</dbReference>
<dbReference type="GO" id="GO:0030288">
    <property type="term" value="C:outer membrane-bounded periplasmic space"/>
    <property type="evidence" value="ECO:0007669"/>
    <property type="project" value="TreeGrafter"/>
</dbReference>
<dbReference type="PROSITE" id="PS50106">
    <property type="entry name" value="PDZ"/>
    <property type="match status" value="1"/>
</dbReference>
<dbReference type="Gene3D" id="3.90.226.10">
    <property type="entry name" value="2-enoyl-CoA Hydratase, Chain A, domain 1"/>
    <property type="match status" value="1"/>
</dbReference>
<dbReference type="InterPro" id="IPR029045">
    <property type="entry name" value="ClpP/crotonase-like_dom_sf"/>
</dbReference>
<dbReference type="GO" id="GO:0008236">
    <property type="term" value="F:serine-type peptidase activity"/>
    <property type="evidence" value="ECO:0007669"/>
    <property type="project" value="InterPro"/>
</dbReference>
<feature type="domain" description="PDZ" evidence="3">
    <location>
        <begin position="183"/>
        <end position="246"/>
    </location>
</feature>
<evidence type="ECO:0000259" key="3">
    <source>
        <dbReference type="PROSITE" id="PS50106"/>
    </source>
</evidence>
<dbReference type="Proteomes" id="UP000198878">
    <property type="component" value="Unassembled WGS sequence"/>
</dbReference>
<feature type="signal peptide" evidence="2">
    <location>
        <begin position="1"/>
        <end position="22"/>
    </location>
</feature>
<reference evidence="5" key="1">
    <citation type="submission" date="2016-10" db="EMBL/GenBank/DDBJ databases">
        <authorList>
            <person name="Varghese N."/>
            <person name="Submissions S."/>
        </authorList>
    </citation>
    <scope>NUCLEOTIDE SEQUENCE [LARGE SCALE GENOMIC DNA]</scope>
    <source>
        <strain evidence="5">DSM 44654</strain>
    </source>
</reference>
<dbReference type="SUPFAM" id="SSF52096">
    <property type="entry name" value="ClpP/crotonase"/>
    <property type="match status" value="1"/>
</dbReference>
<dbReference type="OrthoDB" id="9812068at2"/>
<evidence type="ECO:0000256" key="2">
    <source>
        <dbReference type="SAM" id="SignalP"/>
    </source>
</evidence>
<sequence>MTNTRRKWAPLAGGLATLAVSATMIGFGVTTVDAAESGGRGADRPPACAELTPPAPGEDPQPVPAAPTSVTTVGQVYYCILDHHYSGPVLDPRSLLSAAFAAMTQEMQRRGIDQADATLPGLTGKRDADWTAFRRVYQGFAAKLPDDAAREAVAATAVTAMLQSLNDNHAEWRNSYHVNTTGLGISAVNGPGKLDAAATDPLYVTTVVPGSPAEQAGLKLGDEIRSVNGVPPYVNGVLSQGVVNWLTGDTPVGTRLEITLHRPVTDATVTTTMTAAEVQQSDRKVVESALVGTDIAKVTMHAFAPGAADEVLAAIKALRANATLRGVVLDLRGNSGGRLEDVGKLLGAWASDQVFAYMCDVKDHCTPSRTDKGVEQVGLPLVVLTDRRCASACDAFAGGVKDLGIGTLVGTRTAGIASGPQVAYQLDDGSTLVLTGLHGFGANKELINTIGVAPDHIAPVTAADLSAGRDPGLAKAVALLG</sequence>
<dbReference type="GO" id="GO:0007165">
    <property type="term" value="P:signal transduction"/>
    <property type="evidence" value="ECO:0007669"/>
    <property type="project" value="TreeGrafter"/>
</dbReference>
<proteinExistence type="predicted"/>
<dbReference type="Pfam" id="PF17820">
    <property type="entry name" value="PDZ_6"/>
    <property type="match status" value="1"/>
</dbReference>
<dbReference type="SMART" id="SM00245">
    <property type="entry name" value="TSPc"/>
    <property type="match status" value="1"/>
</dbReference>
<dbReference type="EMBL" id="FNUJ01000006">
    <property type="protein sequence ID" value="SEF32297.1"/>
    <property type="molecule type" value="Genomic_DNA"/>
</dbReference>
<name>A0A1H5R4G8_9PSEU</name>
<dbReference type="GO" id="GO:0006508">
    <property type="term" value="P:proteolysis"/>
    <property type="evidence" value="ECO:0007669"/>
    <property type="project" value="UniProtKB-KW"/>
</dbReference>
<dbReference type="SMART" id="SM00228">
    <property type="entry name" value="PDZ"/>
    <property type="match status" value="1"/>
</dbReference>
<dbReference type="Pfam" id="PF03572">
    <property type="entry name" value="Peptidase_S41"/>
    <property type="match status" value="1"/>
</dbReference>
<dbReference type="CDD" id="cd07562">
    <property type="entry name" value="Peptidase_S41_TRI"/>
    <property type="match status" value="1"/>
</dbReference>
<accession>A0A1H5R4G8</accession>
<feature type="chain" id="PRO_5038880097" evidence="2">
    <location>
        <begin position="23"/>
        <end position="481"/>
    </location>
</feature>
<keyword evidence="4" id="KW-0645">Protease</keyword>
<dbReference type="InterPro" id="IPR001478">
    <property type="entry name" value="PDZ"/>
</dbReference>
<dbReference type="PANTHER" id="PTHR32060">
    <property type="entry name" value="TAIL-SPECIFIC PROTEASE"/>
    <property type="match status" value="1"/>
</dbReference>
<organism evidence="4 5">
    <name type="scientific">Amycolatopsis pretoriensis</name>
    <dbReference type="NCBI Taxonomy" id="218821"/>
    <lineage>
        <taxon>Bacteria</taxon>
        <taxon>Bacillati</taxon>
        <taxon>Actinomycetota</taxon>
        <taxon>Actinomycetes</taxon>
        <taxon>Pseudonocardiales</taxon>
        <taxon>Pseudonocardiaceae</taxon>
        <taxon>Amycolatopsis</taxon>
    </lineage>
</organism>
<feature type="region of interest" description="Disordered" evidence="1">
    <location>
        <begin position="36"/>
        <end position="67"/>
    </location>
</feature>
<dbReference type="SUPFAM" id="SSF50156">
    <property type="entry name" value="PDZ domain-like"/>
    <property type="match status" value="1"/>
</dbReference>
<evidence type="ECO:0000256" key="1">
    <source>
        <dbReference type="SAM" id="MobiDB-lite"/>
    </source>
</evidence>
<dbReference type="Gene3D" id="2.30.42.10">
    <property type="match status" value="1"/>
</dbReference>
<dbReference type="STRING" id="218821.SAMN05421837_106164"/>
<dbReference type="GO" id="GO:0004175">
    <property type="term" value="F:endopeptidase activity"/>
    <property type="evidence" value="ECO:0007669"/>
    <property type="project" value="TreeGrafter"/>
</dbReference>
<dbReference type="AlphaFoldDB" id="A0A1H5R4G8"/>
<keyword evidence="2" id="KW-0732">Signal</keyword>
<dbReference type="InterPro" id="IPR036034">
    <property type="entry name" value="PDZ_sf"/>
</dbReference>
<keyword evidence="4" id="KW-0378">Hydrolase</keyword>
<dbReference type="PANTHER" id="PTHR32060:SF30">
    <property type="entry name" value="CARBOXY-TERMINAL PROCESSING PROTEASE CTPA"/>
    <property type="match status" value="1"/>
</dbReference>
<evidence type="ECO:0000313" key="5">
    <source>
        <dbReference type="Proteomes" id="UP000198878"/>
    </source>
</evidence>
<feature type="compositionally biased region" description="Pro residues" evidence="1">
    <location>
        <begin position="53"/>
        <end position="65"/>
    </location>
</feature>
<keyword evidence="5" id="KW-1185">Reference proteome</keyword>
<protein>
    <submittedName>
        <fullName evidence="4">Carboxyl-terminal processing protease</fullName>
    </submittedName>
</protein>